<feature type="compositionally biased region" description="Basic and acidic residues" evidence="1">
    <location>
        <begin position="263"/>
        <end position="296"/>
    </location>
</feature>
<name>A0ABQ9GSU8_9NEOP</name>
<dbReference type="EMBL" id="JARBHB010000009">
    <property type="protein sequence ID" value="KAJ8875111.1"/>
    <property type="molecule type" value="Genomic_DNA"/>
</dbReference>
<protein>
    <submittedName>
        <fullName evidence="2">Uncharacterized protein</fullName>
    </submittedName>
</protein>
<reference evidence="2 3" key="1">
    <citation type="submission" date="2023-02" db="EMBL/GenBank/DDBJ databases">
        <title>LHISI_Scaffold_Assembly.</title>
        <authorList>
            <person name="Stuart O.P."/>
            <person name="Cleave R."/>
            <person name="Magrath M.J.L."/>
            <person name="Mikheyev A.S."/>
        </authorList>
    </citation>
    <scope>NUCLEOTIDE SEQUENCE [LARGE SCALE GENOMIC DNA]</scope>
    <source>
        <strain evidence="2">Daus_M_001</strain>
        <tissue evidence="2">Leg muscle</tissue>
    </source>
</reference>
<dbReference type="Proteomes" id="UP001159363">
    <property type="component" value="Chromosome 8"/>
</dbReference>
<sequence>MKSLSNARWESRIEALLALRYHIEEIYDAVHEDSQYMKIVAFGRNTALGIAKKLQSLKFLCCLVIWYEILFKINMVSKALKKVTSDLQSSMDLFKSAQRFLENIRAEEGSNNVITDAKGLAEKVGVAAEFEKETQVCPRKIKKDFSYEIEDEPFQAGRTSFKNYSKSFKFLYDIENLQTRDRKELKDGCTHLHSVLTCRIRLSSEQQSPSMTTQSNADVVNQTAVSRGEVGVCRVGGFQGECLLNGGRSKLPYPTTITVRVGNPEKSKSREGHTDNLTRQGRRGDMEGELRRDRVGRGAHTKPETSCNLAVRLWQPCSRAGAVTKITSRRYAKIASCSVRKLRVLCCGVERDILAWSETIRDRAWGDRSNTVSRQSGYRLCATIQTVIHGERHVFIHDVSDSCCSLCPRMVRRWK</sequence>
<evidence type="ECO:0000313" key="2">
    <source>
        <dbReference type="EMBL" id="KAJ8875111.1"/>
    </source>
</evidence>
<gene>
    <name evidence="2" type="ORF">PR048_023002</name>
</gene>
<feature type="region of interest" description="Disordered" evidence="1">
    <location>
        <begin position="259"/>
        <end position="301"/>
    </location>
</feature>
<evidence type="ECO:0000256" key="1">
    <source>
        <dbReference type="SAM" id="MobiDB-lite"/>
    </source>
</evidence>
<evidence type="ECO:0000313" key="3">
    <source>
        <dbReference type="Proteomes" id="UP001159363"/>
    </source>
</evidence>
<comment type="caution">
    <text evidence="2">The sequence shown here is derived from an EMBL/GenBank/DDBJ whole genome shotgun (WGS) entry which is preliminary data.</text>
</comment>
<accession>A0ABQ9GSU8</accession>
<proteinExistence type="predicted"/>
<keyword evidence="3" id="KW-1185">Reference proteome</keyword>
<organism evidence="2 3">
    <name type="scientific">Dryococelus australis</name>
    <dbReference type="NCBI Taxonomy" id="614101"/>
    <lineage>
        <taxon>Eukaryota</taxon>
        <taxon>Metazoa</taxon>
        <taxon>Ecdysozoa</taxon>
        <taxon>Arthropoda</taxon>
        <taxon>Hexapoda</taxon>
        <taxon>Insecta</taxon>
        <taxon>Pterygota</taxon>
        <taxon>Neoptera</taxon>
        <taxon>Polyneoptera</taxon>
        <taxon>Phasmatodea</taxon>
        <taxon>Verophasmatodea</taxon>
        <taxon>Anareolatae</taxon>
        <taxon>Phasmatidae</taxon>
        <taxon>Eurycanthinae</taxon>
        <taxon>Dryococelus</taxon>
    </lineage>
</organism>